<dbReference type="InterPro" id="IPR025201">
    <property type="entry name" value="KdpD_TM"/>
</dbReference>
<name>A0ABY2BU14_9ACTN</name>
<dbReference type="Pfam" id="PF13185">
    <property type="entry name" value="GAF_2"/>
    <property type="match status" value="1"/>
</dbReference>
<dbReference type="InterPro" id="IPR003018">
    <property type="entry name" value="GAF"/>
</dbReference>
<dbReference type="InterPro" id="IPR036890">
    <property type="entry name" value="HATPase_C_sf"/>
</dbReference>
<evidence type="ECO:0000313" key="17">
    <source>
        <dbReference type="Proteomes" id="UP000295818"/>
    </source>
</evidence>
<evidence type="ECO:0000256" key="11">
    <source>
        <dbReference type="ARBA" id="ARBA00023012"/>
    </source>
</evidence>
<dbReference type="Proteomes" id="UP000295818">
    <property type="component" value="Unassembled WGS sequence"/>
</dbReference>
<dbReference type="SUPFAM" id="SSF55874">
    <property type="entry name" value="ATPase domain of HSP90 chaperone/DNA topoisomerase II/histidine kinase"/>
    <property type="match status" value="1"/>
</dbReference>
<evidence type="ECO:0000259" key="15">
    <source>
        <dbReference type="SMART" id="SM00387"/>
    </source>
</evidence>
<feature type="transmembrane region" description="Helical" evidence="13">
    <location>
        <begin position="13"/>
        <end position="34"/>
    </location>
</feature>
<feature type="domain" description="Histidine kinase/HSP90-like ATPase" evidence="15">
    <location>
        <begin position="568"/>
        <end position="658"/>
    </location>
</feature>
<evidence type="ECO:0000256" key="1">
    <source>
        <dbReference type="ARBA" id="ARBA00000085"/>
    </source>
</evidence>
<comment type="catalytic activity">
    <reaction evidence="1">
        <text>ATP + protein L-histidine = ADP + protein N-phospho-L-histidine.</text>
        <dbReference type="EC" id="2.7.13.3"/>
    </reaction>
</comment>
<dbReference type="InterPro" id="IPR011712">
    <property type="entry name" value="Sig_transdc_His_kin_sub3_dim/P"/>
</dbReference>
<keyword evidence="7" id="KW-0547">Nucleotide-binding</keyword>
<proteinExistence type="predicted"/>
<dbReference type="InterPro" id="IPR050482">
    <property type="entry name" value="Sensor_HK_TwoCompSys"/>
</dbReference>
<evidence type="ECO:0000256" key="10">
    <source>
        <dbReference type="ARBA" id="ARBA00022989"/>
    </source>
</evidence>
<dbReference type="Gene3D" id="1.20.5.1930">
    <property type="match status" value="1"/>
</dbReference>
<keyword evidence="6 13" id="KW-0812">Transmembrane</keyword>
<evidence type="ECO:0000256" key="9">
    <source>
        <dbReference type="ARBA" id="ARBA00022840"/>
    </source>
</evidence>
<evidence type="ECO:0000313" key="16">
    <source>
        <dbReference type="EMBL" id="TCO31451.1"/>
    </source>
</evidence>
<evidence type="ECO:0000256" key="5">
    <source>
        <dbReference type="ARBA" id="ARBA00022679"/>
    </source>
</evidence>
<dbReference type="EC" id="2.7.13.3" evidence="3"/>
<dbReference type="PANTHER" id="PTHR24421">
    <property type="entry name" value="NITRATE/NITRITE SENSOR PROTEIN NARX-RELATED"/>
    <property type="match status" value="1"/>
</dbReference>
<evidence type="ECO:0000256" key="12">
    <source>
        <dbReference type="ARBA" id="ARBA00023136"/>
    </source>
</evidence>
<evidence type="ECO:0000256" key="13">
    <source>
        <dbReference type="SAM" id="Phobius"/>
    </source>
</evidence>
<dbReference type="Pfam" id="PF01590">
    <property type="entry name" value="GAF"/>
    <property type="match status" value="1"/>
</dbReference>
<evidence type="ECO:0000256" key="8">
    <source>
        <dbReference type="ARBA" id="ARBA00022777"/>
    </source>
</evidence>
<dbReference type="InterPro" id="IPR038318">
    <property type="entry name" value="KdpD_sf"/>
</dbReference>
<comment type="caution">
    <text evidence="16">The sequence shown here is derived from an EMBL/GenBank/DDBJ whole genome shotgun (WGS) entry which is preliminary data.</text>
</comment>
<reference evidence="16 17" key="1">
    <citation type="journal article" date="2015" name="Stand. Genomic Sci.">
        <title>Genomic Encyclopedia of Bacterial and Archaeal Type Strains, Phase III: the genomes of soil and plant-associated and newly described type strains.</title>
        <authorList>
            <person name="Whitman W.B."/>
            <person name="Woyke T."/>
            <person name="Klenk H.P."/>
            <person name="Zhou Y."/>
            <person name="Lilburn T.G."/>
            <person name="Beck B.J."/>
            <person name="De Vos P."/>
            <person name="Vandamme P."/>
            <person name="Eisen J.A."/>
            <person name="Garrity G."/>
            <person name="Hugenholtz P."/>
            <person name="Kyrpides N.C."/>
        </authorList>
    </citation>
    <scope>NUCLEOTIDE SEQUENCE [LARGE SCALE GENOMIC DNA]</scope>
    <source>
        <strain evidence="16 17">VKM Ac-2538</strain>
    </source>
</reference>
<feature type="transmembrane region" description="Helical" evidence="13">
    <location>
        <begin position="67"/>
        <end position="86"/>
    </location>
</feature>
<evidence type="ECO:0000256" key="7">
    <source>
        <dbReference type="ARBA" id="ARBA00022741"/>
    </source>
</evidence>
<feature type="domain" description="GAF" evidence="14">
    <location>
        <begin position="309"/>
        <end position="455"/>
    </location>
</feature>
<keyword evidence="5" id="KW-0808">Transferase</keyword>
<dbReference type="InterPro" id="IPR003594">
    <property type="entry name" value="HATPase_dom"/>
</dbReference>
<evidence type="ECO:0000256" key="4">
    <source>
        <dbReference type="ARBA" id="ARBA00022553"/>
    </source>
</evidence>
<sequence length="669" mass="70668">MARSRVSSPVVRWSGRLLVSVAMVAAVTGVIALLKPHVPTLSLLVLYLLAVLPVAVLWGARLAAVTSVLSVTVFALLLPPAGSILIADSRNAVALGVFLVTAVVVSELAARSRRAAVESARLTKEQSALRRVATLVAQSVSPSAVFEAVTREVGLLSGADLARMERYETDGTVTGVAAWSRGQGQLAVGTQFDLGGMSVAREVQLTGEPVRLESFAGATGMIAAEALALGIRASVGCPIVVAGRLWGVIAASTNNDVPFPPNTELQIASFTELVATAVENAESRAELRRLADEQAALRRVATLVAGGAAPDLVFGAVAQELGQLTGADVTGIYRFESDGTATTMGNHGLSEDEMPVGARQMLAEPAAIASVQATGEPARYDVDDEMLQSFPEFLREWRVRSVVASPIIVEGRCWGGISVASRQGPFPAATGRRLVEFTEIAATAIANTESRAQLVASRGRVVAAGDEMRRRLERDLHDGAQQRLVSLALELRVAGETVPPELPDLRTVFAQAAEDLTEVLEELREISRGLHPAILAEGGLGPAMRTLARRSPVEVDLKVETESRYPAPVEVATYYVVSEALTNTSKHAAASRAEVILEERADNLWLRIRDDGVGGAEPQGGSGLVGLHDRVEALGGSIDVVSPVGHGTVIEVRLPLERPVPDQVDGRYQ</sequence>
<gene>
    <name evidence="16" type="ORF">EV644_10191</name>
</gene>
<evidence type="ECO:0000256" key="2">
    <source>
        <dbReference type="ARBA" id="ARBA00004141"/>
    </source>
</evidence>
<feature type="transmembrane region" description="Helical" evidence="13">
    <location>
        <begin position="40"/>
        <end position="60"/>
    </location>
</feature>
<dbReference type="CDD" id="cd16917">
    <property type="entry name" value="HATPase_UhpB-NarQ-NarX-like"/>
    <property type="match status" value="1"/>
</dbReference>
<keyword evidence="8" id="KW-0418">Kinase</keyword>
<feature type="domain" description="GAF" evidence="14">
    <location>
        <begin position="141"/>
        <end position="288"/>
    </location>
</feature>
<dbReference type="Gene3D" id="3.30.450.40">
    <property type="match status" value="2"/>
</dbReference>
<evidence type="ECO:0000256" key="6">
    <source>
        <dbReference type="ARBA" id="ARBA00022692"/>
    </source>
</evidence>
<keyword evidence="17" id="KW-1185">Reference proteome</keyword>
<dbReference type="EMBL" id="SLWM01000001">
    <property type="protein sequence ID" value="TCO31451.1"/>
    <property type="molecule type" value="Genomic_DNA"/>
</dbReference>
<dbReference type="PANTHER" id="PTHR24421:SF10">
    <property type="entry name" value="NITRATE_NITRITE SENSOR PROTEIN NARQ"/>
    <property type="match status" value="1"/>
</dbReference>
<dbReference type="InterPro" id="IPR029016">
    <property type="entry name" value="GAF-like_dom_sf"/>
</dbReference>
<keyword evidence="10 13" id="KW-1133">Transmembrane helix</keyword>
<protein>
    <recommendedName>
        <fullName evidence="3">histidine kinase</fullName>
        <ecNumber evidence="3">2.7.13.3</ecNumber>
    </recommendedName>
</protein>
<keyword evidence="4" id="KW-0597">Phosphoprotein</keyword>
<dbReference type="Pfam" id="PF13493">
    <property type="entry name" value="DUF4118"/>
    <property type="match status" value="1"/>
</dbReference>
<dbReference type="Gene3D" id="3.30.565.10">
    <property type="entry name" value="Histidine kinase-like ATPase, C-terminal domain"/>
    <property type="match status" value="1"/>
</dbReference>
<keyword evidence="12 13" id="KW-0472">Membrane</keyword>
<keyword evidence="11" id="KW-0902">Two-component regulatory system</keyword>
<accession>A0ABY2BU14</accession>
<evidence type="ECO:0000256" key="3">
    <source>
        <dbReference type="ARBA" id="ARBA00012438"/>
    </source>
</evidence>
<evidence type="ECO:0000259" key="14">
    <source>
        <dbReference type="SMART" id="SM00065"/>
    </source>
</evidence>
<dbReference type="SMART" id="SM00065">
    <property type="entry name" value="GAF"/>
    <property type="match status" value="2"/>
</dbReference>
<dbReference type="SMART" id="SM00387">
    <property type="entry name" value="HATPase_c"/>
    <property type="match status" value="1"/>
</dbReference>
<dbReference type="Pfam" id="PF07730">
    <property type="entry name" value="HisKA_3"/>
    <property type="match status" value="1"/>
</dbReference>
<keyword evidence="9" id="KW-0067">ATP-binding</keyword>
<comment type="subcellular location">
    <subcellularLocation>
        <location evidence="2">Membrane</location>
        <topology evidence="2">Multi-pass membrane protein</topology>
    </subcellularLocation>
</comment>
<dbReference type="Gene3D" id="1.20.120.620">
    <property type="entry name" value="Backbone structure of the membrane domain of e. Coli histidine kinase receptor kdpd"/>
    <property type="match status" value="1"/>
</dbReference>
<organism evidence="16 17">
    <name type="scientific">Kribbella orskensis</name>
    <dbReference type="NCBI Taxonomy" id="2512216"/>
    <lineage>
        <taxon>Bacteria</taxon>
        <taxon>Bacillati</taxon>
        <taxon>Actinomycetota</taxon>
        <taxon>Actinomycetes</taxon>
        <taxon>Propionibacteriales</taxon>
        <taxon>Kribbellaceae</taxon>
        <taxon>Kribbella</taxon>
    </lineage>
</organism>
<dbReference type="Pfam" id="PF02518">
    <property type="entry name" value="HATPase_c"/>
    <property type="match status" value="1"/>
</dbReference>
<dbReference type="SUPFAM" id="SSF55781">
    <property type="entry name" value="GAF domain-like"/>
    <property type="match status" value="2"/>
</dbReference>